<dbReference type="OrthoDB" id="8337705at2759"/>
<comment type="caution">
    <text evidence="1">The sequence shown here is derived from an EMBL/GenBank/DDBJ whole genome shotgun (WGS) entry which is preliminary data.</text>
</comment>
<name>A0A4Y2LTB1_ARAVE</name>
<accession>A0A4Y2LTB1</accession>
<dbReference type="AlphaFoldDB" id="A0A4Y2LTB1"/>
<organism evidence="1 2">
    <name type="scientific">Araneus ventricosus</name>
    <name type="common">Orbweaver spider</name>
    <name type="synonym">Epeira ventricosa</name>
    <dbReference type="NCBI Taxonomy" id="182803"/>
    <lineage>
        <taxon>Eukaryota</taxon>
        <taxon>Metazoa</taxon>
        <taxon>Ecdysozoa</taxon>
        <taxon>Arthropoda</taxon>
        <taxon>Chelicerata</taxon>
        <taxon>Arachnida</taxon>
        <taxon>Araneae</taxon>
        <taxon>Araneomorphae</taxon>
        <taxon>Entelegynae</taxon>
        <taxon>Araneoidea</taxon>
        <taxon>Araneidae</taxon>
        <taxon>Araneus</taxon>
    </lineage>
</organism>
<evidence type="ECO:0000313" key="2">
    <source>
        <dbReference type="Proteomes" id="UP000499080"/>
    </source>
</evidence>
<reference evidence="1 2" key="1">
    <citation type="journal article" date="2019" name="Sci. Rep.">
        <title>Orb-weaving spider Araneus ventricosus genome elucidates the spidroin gene catalogue.</title>
        <authorList>
            <person name="Kono N."/>
            <person name="Nakamura H."/>
            <person name="Ohtoshi R."/>
            <person name="Moran D.A.P."/>
            <person name="Shinohara A."/>
            <person name="Yoshida Y."/>
            <person name="Fujiwara M."/>
            <person name="Mori M."/>
            <person name="Tomita M."/>
            <person name="Arakawa K."/>
        </authorList>
    </citation>
    <scope>NUCLEOTIDE SEQUENCE [LARGE SCALE GENOMIC DNA]</scope>
</reference>
<dbReference type="EMBL" id="BGPR01006182">
    <property type="protein sequence ID" value="GBN16776.1"/>
    <property type="molecule type" value="Genomic_DNA"/>
</dbReference>
<protein>
    <submittedName>
        <fullName evidence="1">Uncharacterized protein</fullName>
    </submittedName>
</protein>
<evidence type="ECO:0000313" key="1">
    <source>
        <dbReference type="EMBL" id="GBN16776.1"/>
    </source>
</evidence>
<sequence>MAGVTEVQASVMRRRRFCIVGGGVAYTCPFMFPHKKKSNGSRQGTDRLLGYGEDAAVRRHMTPSSLMALFTLARQSSETFYSRARSLLCEWEERSGFGSKSSHGTIETC</sequence>
<dbReference type="Proteomes" id="UP000499080">
    <property type="component" value="Unassembled WGS sequence"/>
</dbReference>
<gene>
    <name evidence="1" type="ORF">AVEN_5051_1</name>
</gene>
<keyword evidence="2" id="KW-1185">Reference proteome</keyword>
<proteinExistence type="predicted"/>